<organism evidence="1 2">
    <name type="scientific">Saprospira grandis DSM 2844</name>
    <dbReference type="NCBI Taxonomy" id="694433"/>
    <lineage>
        <taxon>Bacteria</taxon>
        <taxon>Pseudomonadati</taxon>
        <taxon>Bacteroidota</taxon>
        <taxon>Saprospiria</taxon>
        <taxon>Saprospirales</taxon>
        <taxon>Saprospiraceae</taxon>
        <taxon>Saprospira</taxon>
    </lineage>
</organism>
<gene>
    <name evidence="1" type="ORF">SapgrDRAFT_1114</name>
</gene>
<accession>J0NZ83</accession>
<evidence type="ECO:0000313" key="1">
    <source>
        <dbReference type="EMBL" id="EJF52839.1"/>
    </source>
</evidence>
<sequence>MKMQLIVPVFLAMFFFVLQGRAQSYSYSGYFGAHSYQETDTVFISKVDGRGYMMIPKVYAKLGRNKSRGYLILELRESGSVDFVVGNIVIITNKGNRIICRERNIRNSQKRDGVQVSSSLYYLTFKELSQLESDGIERIVFSTQYDPDGRFTMDPSEYSVRCNIFFK</sequence>
<name>J0NZ83_9BACT</name>
<evidence type="ECO:0000313" key="2">
    <source>
        <dbReference type="Proteomes" id="UP000005113"/>
    </source>
</evidence>
<dbReference type="RefSeq" id="WP_002658090.1">
    <property type="nucleotide sequence ID" value="NZ_JH719942.1"/>
</dbReference>
<dbReference type="EMBL" id="JH719942">
    <property type="protein sequence ID" value="EJF52839.1"/>
    <property type="molecule type" value="Genomic_DNA"/>
</dbReference>
<reference evidence="2" key="1">
    <citation type="journal article" date="2012" name="Stand. Genomic Sci.">
        <title>Permanent draft genome sequence of the gliding predator Saprospira grandis strain Sa g1 (= HR1).</title>
        <authorList>
            <person name="Mavromatis K."/>
            <person name="Chertkov O."/>
            <person name="Lapidus A."/>
            <person name="Nolan M."/>
            <person name="Lucas S."/>
            <person name="Tice H."/>
            <person name="Del Rio T.G."/>
            <person name="Cheng J.F."/>
            <person name="Han C."/>
            <person name="Tapia R."/>
            <person name="Bruce D."/>
            <person name="Goodwin L.A."/>
            <person name="Pitluck S."/>
            <person name="Huntemann M."/>
            <person name="Liolios K."/>
            <person name="Pagani I."/>
            <person name="Ivanova N."/>
            <person name="Mikhailova N."/>
            <person name="Pati A."/>
            <person name="Chen A."/>
            <person name="Palaniappan K."/>
            <person name="Land M."/>
            <person name="Brambilla E.M."/>
            <person name="Rohde M."/>
            <person name="Spring S."/>
            <person name="Goker M."/>
            <person name="Detter J.C."/>
            <person name="Bristow J."/>
            <person name="Eisen J.A."/>
            <person name="Markowitz V."/>
            <person name="Hugenholtz P."/>
            <person name="Kyrpides N.C."/>
            <person name="Klenk H.P."/>
            <person name="Woyke T."/>
        </authorList>
    </citation>
    <scope>NUCLEOTIDE SEQUENCE [LARGE SCALE GENOMIC DNA]</scope>
    <source>
        <strain evidence="2">DSM 2844</strain>
    </source>
</reference>
<protein>
    <submittedName>
        <fullName evidence="1">Uncharacterized protein</fullName>
    </submittedName>
</protein>
<dbReference type="HOGENOM" id="CLU_1642525_0_0_10"/>
<proteinExistence type="predicted"/>
<dbReference type="OrthoDB" id="9847461at2"/>
<dbReference type="Proteomes" id="UP000005113">
    <property type="component" value="Unassembled WGS sequence"/>
</dbReference>
<dbReference type="AlphaFoldDB" id="J0NZ83"/>